<keyword evidence="2 4" id="KW-0238">DNA-binding</keyword>
<dbReference type="InterPro" id="IPR036271">
    <property type="entry name" value="Tet_transcr_reg_TetR-rel_C_sf"/>
</dbReference>
<evidence type="ECO:0000313" key="8">
    <source>
        <dbReference type="Proteomes" id="UP000521922"/>
    </source>
</evidence>
<evidence type="ECO:0000256" key="2">
    <source>
        <dbReference type="ARBA" id="ARBA00023125"/>
    </source>
</evidence>
<dbReference type="Pfam" id="PF00440">
    <property type="entry name" value="TetR_N"/>
    <property type="match status" value="1"/>
</dbReference>
<dbReference type="InterPro" id="IPR001647">
    <property type="entry name" value="HTH_TetR"/>
</dbReference>
<gene>
    <name evidence="7" type="ORF">BJ968_000110</name>
</gene>
<dbReference type="InterPro" id="IPR009057">
    <property type="entry name" value="Homeodomain-like_sf"/>
</dbReference>
<dbReference type="RefSeq" id="WP_179748289.1">
    <property type="nucleotide sequence ID" value="NZ_BAAAGN010000002.1"/>
</dbReference>
<feature type="DNA-binding region" description="H-T-H motif" evidence="4">
    <location>
        <begin position="29"/>
        <end position="48"/>
    </location>
</feature>
<name>A0A7Y9ARB9_9ACTN</name>
<proteinExistence type="predicted"/>
<dbReference type="Gene3D" id="1.10.10.60">
    <property type="entry name" value="Homeodomain-like"/>
    <property type="match status" value="1"/>
</dbReference>
<keyword evidence="8" id="KW-1185">Reference proteome</keyword>
<dbReference type="PROSITE" id="PS50977">
    <property type="entry name" value="HTH_TETR_2"/>
    <property type="match status" value="1"/>
</dbReference>
<dbReference type="AlphaFoldDB" id="A0A7Y9ARB9"/>
<dbReference type="Proteomes" id="UP000521922">
    <property type="component" value="Unassembled WGS sequence"/>
</dbReference>
<evidence type="ECO:0000256" key="5">
    <source>
        <dbReference type="SAM" id="MobiDB-lite"/>
    </source>
</evidence>
<keyword evidence="3" id="KW-0804">Transcription</keyword>
<feature type="compositionally biased region" description="Low complexity" evidence="5">
    <location>
        <begin position="201"/>
        <end position="218"/>
    </location>
</feature>
<dbReference type="GO" id="GO:0003677">
    <property type="term" value="F:DNA binding"/>
    <property type="evidence" value="ECO:0007669"/>
    <property type="project" value="UniProtKB-UniRule"/>
</dbReference>
<reference evidence="7 8" key="1">
    <citation type="submission" date="2020-07" db="EMBL/GenBank/DDBJ databases">
        <title>Sequencing the genomes of 1000 actinobacteria strains.</title>
        <authorList>
            <person name="Klenk H.-P."/>
        </authorList>
    </citation>
    <scope>NUCLEOTIDE SEQUENCE [LARGE SCALE GENOMIC DNA]</scope>
    <source>
        <strain evidence="7 8">DSM 7487</strain>
    </source>
</reference>
<comment type="caution">
    <text evidence="7">The sequence shown here is derived from an EMBL/GenBank/DDBJ whole genome shotgun (WGS) entry which is preliminary data.</text>
</comment>
<dbReference type="Gene3D" id="1.10.357.10">
    <property type="entry name" value="Tetracycline Repressor, domain 2"/>
    <property type="match status" value="1"/>
</dbReference>
<dbReference type="SUPFAM" id="SSF48498">
    <property type="entry name" value="Tetracyclin repressor-like, C-terminal domain"/>
    <property type="match status" value="1"/>
</dbReference>
<dbReference type="Pfam" id="PF16925">
    <property type="entry name" value="TetR_C_13"/>
    <property type="match status" value="1"/>
</dbReference>
<dbReference type="EMBL" id="JACCBB010000001">
    <property type="protein sequence ID" value="NYD20570.1"/>
    <property type="molecule type" value="Genomic_DNA"/>
</dbReference>
<evidence type="ECO:0000313" key="7">
    <source>
        <dbReference type="EMBL" id="NYD20570.1"/>
    </source>
</evidence>
<dbReference type="InterPro" id="IPR023772">
    <property type="entry name" value="DNA-bd_HTH_TetR-type_CS"/>
</dbReference>
<feature type="domain" description="HTH tetR-type" evidence="6">
    <location>
        <begin position="6"/>
        <end position="66"/>
    </location>
</feature>
<dbReference type="InterPro" id="IPR011075">
    <property type="entry name" value="TetR_C"/>
</dbReference>
<dbReference type="PANTHER" id="PTHR47506">
    <property type="entry name" value="TRANSCRIPTIONAL REGULATORY PROTEIN"/>
    <property type="match status" value="1"/>
</dbReference>
<dbReference type="SUPFAM" id="SSF46689">
    <property type="entry name" value="Homeodomain-like"/>
    <property type="match status" value="1"/>
</dbReference>
<sequence>MARPRKFDEDDVVDAARRQFSRTGFHGTSVDDLSRATGLSKGSLYGAFGDKAALFHRVFDEYCTASDHSAAARVEGPEDQALDRLREWLRSPEGGHDRLGCLLAKGTAELAFEDEAVAARSLAAFEALFDSCRRLVEQAQRAGHVDPAADPAVLGGVVVTTHRGLEALSKAGVDAATLNRIADATIDGIALAPARPQVQGPRSRTSPRRAAPGEPGTSRRPRSPRGRQEAPGVPPA</sequence>
<keyword evidence="1" id="KW-0805">Transcription regulation</keyword>
<evidence type="ECO:0000259" key="6">
    <source>
        <dbReference type="PROSITE" id="PS50977"/>
    </source>
</evidence>
<organism evidence="7 8">
    <name type="scientific">Kineococcus aurantiacus</name>
    <dbReference type="NCBI Taxonomy" id="37633"/>
    <lineage>
        <taxon>Bacteria</taxon>
        <taxon>Bacillati</taxon>
        <taxon>Actinomycetota</taxon>
        <taxon>Actinomycetes</taxon>
        <taxon>Kineosporiales</taxon>
        <taxon>Kineosporiaceae</taxon>
        <taxon>Kineococcus</taxon>
    </lineage>
</organism>
<evidence type="ECO:0000256" key="1">
    <source>
        <dbReference type="ARBA" id="ARBA00023015"/>
    </source>
</evidence>
<dbReference type="PROSITE" id="PS01081">
    <property type="entry name" value="HTH_TETR_1"/>
    <property type="match status" value="1"/>
</dbReference>
<dbReference type="PRINTS" id="PR00455">
    <property type="entry name" value="HTHTETR"/>
</dbReference>
<evidence type="ECO:0000256" key="3">
    <source>
        <dbReference type="ARBA" id="ARBA00023163"/>
    </source>
</evidence>
<feature type="region of interest" description="Disordered" evidence="5">
    <location>
        <begin position="192"/>
        <end position="236"/>
    </location>
</feature>
<evidence type="ECO:0000256" key="4">
    <source>
        <dbReference type="PROSITE-ProRule" id="PRU00335"/>
    </source>
</evidence>
<dbReference type="PANTHER" id="PTHR47506:SF1">
    <property type="entry name" value="HTH-TYPE TRANSCRIPTIONAL REGULATOR YJDC"/>
    <property type="match status" value="1"/>
</dbReference>
<protein>
    <submittedName>
        <fullName evidence="7">AcrR family transcriptional regulator</fullName>
    </submittedName>
</protein>
<accession>A0A7Y9ARB9</accession>